<evidence type="ECO:0000256" key="1">
    <source>
        <dbReference type="ARBA" id="ARBA00004569"/>
    </source>
</evidence>
<keyword evidence="8" id="KW-1185">Reference proteome</keyword>
<proteinExistence type="inferred from homology"/>
<evidence type="ECO:0000256" key="6">
    <source>
        <dbReference type="SAM" id="MobiDB-lite"/>
    </source>
</evidence>
<feature type="compositionally biased region" description="Polar residues" evidence="6">
    <location>
        <begin position="20"/>
        <end position="29"/>
    </location>
</feature>
<comment type="similarity">
    <text evidence="4">Belongs to the CHCHD7 family.</text>
</comment>
<comment type="caution">
    <text evidence="7">The sequence shown here is derived from an EMBL/GenBank/DDBJ whole genome shotgun (WGS) entry which is preliminary data.</text>
</comment>
<evidence type="ECO:0000256" key="5">
    <source>
        <dbReference type="ARBA" id="ARBA00039509"/>
    </source>
</evidence>
<feature type="region of interest" description="Disordered" evidence="6">
    <location>
        <begin position="1"/>
        <end position="29"/>
    </location>
</feature>
<evidence type="ECO:0000256" key="2">
    <source>
        <dbReference type="ARBA" id="ARBA00023128"/>
    </source>
</evidence>
<evidence type="ECO:0000313" key="7">
    <source>
        <dbReference type="EMBL" id="CAL8131518.1"/>
    </source>
</evidence>
<evidence type="ECO:0000256" key="4">
    <source>
        <dbReference type="ARBA" id="ARBA00038205"/>
    </source>
</evidence>
<dbReference type="Proteomes" id="UP001642540">
    <property type="component" value="Unassembled WGS sequence"/>
</dbReference>
<reference evidence="7 8" key="1">
    <citation type="submission" date="2024-08" db="EMBL/GenBank/DDBJ databases">
        <authorList>
            <person name="Cucini C."/>
            <person name="Frati F."/>
        </authorList>
    </citation>
    <scope>NUCLEOTIDE SEQUENCE [LARGE SCALE GENOMIC DNA]</scope>
</reference>
<dbReference type="Pfam" id="PF02297">
    <property type="entry name" value="COX6B"/>
    <property type="match status" value="1"/>
</dbReference>
<sequence length="105" mass="12264">MFSAPDLPKATSKEERQRNIETASKQTSELNNPCLREQKLSYKCLSEKNYDKDACAVTFANYKACKDFWSQVQADRRRRGIRPSVPRPEEREAIKAEYMKKFHSS</sequence>
<name>A0ABP1RNI6_9HEXA</name>
<organism evidence="7 8">
    <name type="scientific">Orchesella dallaii</name>
    <dbReference type="NCBI Taxonomy" id="48710"/>
    <lineage>
        <taxon>Eukaryota</taxon>
        <taxon>Metazoa</taxon>
        <taxon>Ecdysozoa</taxon>
        <taxon>Arthropoda</taxon>
        <taxon>Hexapoda</taxon>
        <taxon>Collembola</taxon>
        <taxon>Entomobryomorpha</taxon>
        <taxon>Entomobryoidea</taxon>
        <taxon>Orchesellidae</taxon>
        <taxon>Orchesellinae</taxon>
        <taxon>Orchesella</taxon>
    </lineage>
</organism>
<dbReference type="InterPro" id="IPR009069">
    <property type="entry name" value="Cys_alpha_HP_mot_SF"/>
</dbReference>
<comment type="subcellular location">
    <subcellularLocation>
        <location evidence="1">Mitochondrion intermembrane space</location>
    </subcellularLocation>
</comment>
<keyword evidence="3" id="KW-1015">Disulfide bond</keyword>
<dbReference type="EMBL" id="CAXLJM020000088">
    <property type="protein sequence ID" value="CAL8131518.1"/>
    <property type="molecule type" value="Genomic_DNA"/>
</dbReference>
<gene>
    <name evidence="7" type="ORF">ODALV1_LOCUS24217</name>
</gene>
<dbReference type="SUPFAM" id="SSF47072">
    <property type="entry name" value="Cysteine alpha-hairpin motif"/>
    <property type="match status" value="1"/>
</dbReference>
<dbReference type="PANTHER" id="PTHR46811:SF1">
    <property type="entry name" value="COILED-COIL-HELIX-COILED-COIL-HELIX DOMAIN-CONTAINING PROTEIN 7"/>
    <property type="match status" value="1"/>
</dbReference>
<dbReference type="InterPro" id="IPR048280">
    <property type="entry name" value="COX6B-like"/>
</dbReference>
<dbReference type="InterPro" id="IPR051040">
    <property type="entry name" value="COX23"/>
</dbReference>
<accession>A0ABP1RNI6</accession>
<keyword evidence="2" id="KW-0496">Mitochondrion</keyword>
<evidence type="ECO:0000256" key="3">
    <source>
        <dbReference type="ARBA" id="ARBA00023157"/>
    </source>
</evidence>
<evidence type="ECO:0000313" key="8">
    <source>
        <dbReference type="Proteomes" id="UP001642540"/>
    </source>
</evidence>
<dbReference type="PANTHER" id="PTHR46811">
    <property type="entry name" value="COILED-COIL-HELIX-COILED-COIL-HELIX DOMAIN-CONTAINING PROTEIN 7"/>
    <property type="match status" value="1"/>
</dbReference>
<protein>
    <recommendedName>
        <fullName evidence="5">Coiled-coil-helix-coiled-coil-helix domain-containing protein 7</fullName>
    </recommendedName>
</protein>